<dbReference type="CDD" id="cd09727">
    <property type="entry name" value="Cas6_I-E"/>
    <property type="match status" value="1"/>
</dbReference>
<organism evidence="1 2">
    <name type="scientific">Corynebacterium renale</name>
    <dbReference type="NCBI Taxonomy" id="1724"/>
    <lineage>
        <taxon>Bacteria</taxon>
        <taxon>Bacillati</taxon>
        <taxon>Actinomycetota</taxon>
        <taxon>Actinomycetes</taxon>
        <taxon>Mycobacteriales</taxon>
        <taxon>Corynebacteriaceae</taxon>
        <taxon>Corynebacterium</taxon>
    </lineage>
</organism>
<dbReference type="SUPFAM" id="SSF117987">
    <property type="entry name" value="CRISPR-associated protein"/>
    <property type="match status" value="2"/>
</dbReference>
<proteinExistence type="predicted"/>
<dbReference type="OrthoDB" id="9795689at2"/>
<dbReference type="EMBL" id="PDJF01000001">
    <property type="protein sequence ID" value="PFG27590.1"/>
    <property type="molecule type" value="Genomic_DNA"/>
</dbReference>
<protein>
    <submittedName>
        <fullName evidence="1">CRISPR system Cascade subunit CasE</fullName>
    </submittedName>
</protein>
<reference evidence="1 2" key="1">
    <citation type="submission" date="2017-10" db="EMBL/GenBank/DDBJ databases">
        <title>Sequencing the genomes of 1000 actinobacteria strains.</title>
        <authorList>
            <person name="Klenk H.-P."/>
        </authorList>
    </citation>
    <scope>NUCLEOTIDE SEQUENCE [LARGE SCALE GENOMIC DNA]</scope>
    <source>
        <strain evidence="1 2">DSM 20688</strain>
    </source>
</reference>
<dbReference type="InterPro" id="IPR010179">
    <property type="entry name" value="CRISPR-assoc_prot_Cse3"/>
</dbReference>
<dbReference type="Gene3D" id="3.30.70.1210">
    <property type="entry name" value="Crispr-associated protein, domain 2"/>
    <property type="match status" value="1"/>
</dbReference>
<dbReference type="RefSeq" id="WP_098388831.1">
    <property type="nucleotide sequence ID" value="NZ_LS483464.1"/>
</dbReference>
<dbReference type="Gene3D" id="3.30.70.1200">
    <property type="entry name" value="Crispr-associated protein, domain 1"/>
    <property type="match status" value="1"/>
</dbReference>
<dbReference type="Pfam" id="PF08798">
    <property type="entry name" value="CRISPR_assoc"/>
    <property type="match status" value="1"/>
</dbReference>
<sequence>MTTLTRILLNPARRAGRKYLTETNALHAAVRSTFPPDIQEDEARVLWRVDSHEHTHTLYIVGPEKPTADGIVAEAGWETRPAQSADYTRFLDGLIKGQRWRFELVANPTYSERREGKRGKIKAHVSPRHQLDWLYKKADLHGFALAPRTDDEASEQERERWSALEQTGVVQRWTDVFHKNRQDGTKGNPVRIVKARFAGTLEVTEPEALRHALTHGIGRARGYGCGLMTLAPVK</sequence>
<evidence type="ECO:0000313" key="2">
    <source>
        <dbReference type="Proteomes" id="UP000221653"/>
    </source>
</evidence>
<gene>
    <name evidence="1" type="ORF">ATK06_0660</name>
</gene>
<dbReference type="NCBIfam" id="TIGR01907">
    <property type="entry name" value="casE_Cse3"/>
    <property type="match status" value="1"/>
</dbReference>
<evidence type="ECO:0000313" key="1">
    <source>
        <dbReference type="EMBL" id="PFG27590.1"/>
    </source>
</evidence>
<comment type="caution">
    <text evidence="1">The sequence shown here is derived from an EMBL/GenBank/DDBJ whole genome shotgun (WGS) entry which is preliminary data.</text>
</comment>
<keyword evidence="2" id="KW-1185">Reference proteome</keyword>
<dbReference type="Proteomes" id="UP000221653">
    <property type="component" value="Unassembled WGS sequence"/>
</dbReference>
<accession>A0A2A9DNU5</accession>
<dbReference type="STRING" id="1724.GCA_001044175_00071"/>
<name>A0A2A9DNU5_9CORY</name>
<dbReference type="AlphaFoldDB" id="A0A2A9DNU5"/>
<dbReference type="SMART" id="SM01101">
    <property type="entry name" value="CRISPR_assoc"/>
    <property type="match status" value="1"/>
</dbReference>